<reference evidence="4" key="1">
    <citation type="submission" date="2020-07" db="EMBL/GenBank/DDBJ databases">
        <title>Genome sequence and genetic diversity analysis of an under-domesticated orphan crop, white fonio (Digitaria exilis).</title>
        <authorList>
            <person name="Bennetzen J.L."/>
            <person name="Chen S."/>
            <person name="Ma X."/>
            <person name="Wang X."/>
            <person name="Yssel A.E.J."/>
            <person name="Chaluvadi S.R."/>
            <person name="Johnson M."/>
            <person name="Gangashetty P."/>
            <person name="Hamidou F."/>
            <person name="Sanogo M.D."/>
            <person name="Zwaenepoel A."/>
            <person name="Wallace J."/>
            <person name="Van De Peer Y."/>
            <person name="Van Deynze A."/>
        </authorList>
    </citation>
    <scope>NUCLEOTIDE SEQUENCE</scope>
    <source>
        <tissue evidence="4">Leaves</tissue>
    </source>
</reference>
<dbReference type="SUPFAM" id="SSF56112">
    <property type="entry name" value="Protein kinase-like (PK-like)"/>
    <property type="match status" value="1"/>
</dbReference>
<proteinExistence type="inferred from homology"/>
<feature type="region of interest" description="Disordered" evidence="2">
    <location>
        <begin position="172"/>
        <end position="228"/>
    </location>
</feature>
<organism evidence="4 5">
    <name type="scientific">Digitaria exilis</name>
    <dbReference type="NCBI Taxonomy" id="1010633"/>
    <lineage>
        <taxon>Eukaryota</taxon>
        <taxon>Viridiplantae</taxon>
        <taxon>Streptophyta</taxon>
        <taxon>Embryophyta</taxon>
        <taxon>Tracheophyta</taxon>
        <taxon>Spermatophyta</taxon>
        <taxon>Magnoliopsida</taxon>
        <taxon>Liliopsida</taxon>
        <taxon>Poales</taxon>
        <taxon>Poaceae</taxon>
        <taxon>PACMAD clade</taxon>
        <taxon>Panicoideae</taxon>
        <taxon>Panicodae</taxon>
        <taxon>Paniceae</taxon>
        <taxon>Anthephorinae</taxon>
        <taxon>Digitaria</taxon>
    </lineage>
</organism>
<evidence type="ECO:0000256" key="2">
    <source>
        <dbReference type="SAM" id="MobiDB-lite"/>
    </source>
</evidence>
<feature type="compositionally biased region" description="Basic and acidic residues" evidence="2">
    <location>
        <begin position="51"/>
        <end position="61"/>
    </location>
</feature>
<feature type="compositionally biased region" description="Pro residues" evidence="2">
    <location>
        <begin position="147"/>
        <end position="158"/>
    </location>
</feature>
<dbReference type="Pfam" id="PF01633">
    <property type="entry name" value="Choline_kinase"/>
    <property type="match status" value="1"/>
</dbReference>
<dbReference type="GO" id="GO:0004305">
    <property type="term" value="F:ethanolamine kinase activity"/>
    <property type="evidence" value="ECO:0007669"/>
    <property type="project" value="TreeGrafter"/>
</dbReference>
<dbReference type="CDD" id="cd05157">
    <property type="entry name" value="ETNK_euk"/>
    <property type="match status" value="1"/>
</dbReference>
<keyword evidence="3" id="KW-0472">Membrane</keyword>
<evidence type="ECO:0008006" key="6">
    <source>
        <dbReference type="Google" id="ProtNLM"/>
    </source>
</evidence>
<comment type="similarity">
    <text evidence="1">Belongs to the choline/ethanolamine kinase family.</text>
</comment>
<dbReference type="InterPro" id="IPR011009">
    <property type="entry name" value="Kinase-like_dom_sf"/>
</dbReference>
<keyword evidence="3" id="KW-0812">Transmembrane</keyword>
<accession>A0A835AIN7</accession>
<dbReference type="AlphaFoldDB" id="A0A835AIN7"/>
<feature type="region of interest" description="Disordered" evidence="2">
    <location>
        <begin position="40"/>
        <end position="74"/>
    </location>
</feature>
<dbReference type="Gene3D" id="3.30.200.20">
    <property type="entry name" value="Phosphorylase Kinase, domain 1"/>
    <property type="match status" value="1"/>
</dbReference>
<feature type="compositionally biased region" description="Low complexity" evidence="2">
    <location>
        <begin position="216"/>
        <end position="225"/>
    </location>
</feature>
<dbReference type="GO" id="GO:0005737">
    <property type="term" value="C:cytoplasm"/>
    <property type="evidence" value="ECO:0007669"/>
    <property type="project" value="TreeGrafter"/>
</dbReference>
<dbReference type="PANTHER" id="PTHR22603:SF74">
    <property type="entry name" value="OS01G0183000 PROTEIN"/>
    <property type="match status" value="1"/>
</dbReference>
<sequence>MSGSFLPPTTLSRAAIAKQARRSSITGFFINHPEAVQHLRPAPWGSGASSEHPELHSRRPTGELTAGHADRRWLRLPRRGGQRFLFASGGLHRPAPTESSPPPPSAGEKKRRNPPSGCSHVSTALSQLAPDVAPRAVAEASALEPSSQPPPFSFPPIPIRIRDSAAFPVPKSRFPRELEPKRPASPLRLPAADRRRLLRPRPRPPMAAADPPPRGAAPAPALRRSPSIERIPEDARRILLRLAGELWGGDVDPSALAVSQLKGAMTNEVFRITWPGGEGDPRKVLVRIYGQGVEVFFDRADEVRTFECMSRHGQGPRLLGRFANGRVEEFINARTLSAADLRDPEISALIAKKLREFHGLDMPGPRNVPLWQRLRHALHFQMRWLEEARGRCSEEESKQFQLNELGDEIATLEKGLSGIDQSVGFCHNDLQYGNIMIYEETRQVTLIDYEYASFNPVAFDIANHFCEMAADYHTATPHVLDFTKYPDIEEQRRFVQTYLSSTGEKPSDEEVENLLGLIAKYTLASHLFWGLWGIISVSSLILVPNAYYIYSVNSNLSKVIDLVPLLCPQAHVNKNIDFEYMEYARQRFDPYWQTKPRILGPN</sequence>
<keyword evidence="3" id="KW-1133">Transmembrane helix</keyword>
<feature type="region of interest" description="Disordered" evidence="2">
    <location>
        <begin position="136"/>
        <end position="158"/>
    </location>
</feature>
<dbReference type="OrthoDB" id="10267235at2759"/>
<dbReference type="PANTHER" id="PTHR22603">
    <property type="entry name" value="CHOLINE/ETHANOALAMINE KINASE"/>
    <property type="match status" value="1"/>
</dbReference>
<evidence type="ECO:0000256" key="3">
    <source>
        <dbReference type="SAM" id="Phobius"/>
    </source>
</evidence>
<evidence type="ECO:0000256" key="1">
    <source>
        <dbReference type="ARBA" id="ARBA00038211"/>
    </source>
</evidence>
<dbReference type="GO" id="GO:0006646">
    <property type="term" value="P:phosphatidylethanolamine biosynthetic process"/>
    <property type="evidence" value="ECO:0007669"/>
    <property type="project" value="TreeGrafter"/>
</dbReference>
<name>A0A835AIN7_9POAL</name>
<feature type="region of interest" description="Disordered" evidence="2">
    <location>
        <begin position="86"/>
        <end position="121"/>
    </location>
</feature>
<keyword evidence="5" id="KW-1185">Reference proteome</keyword>
<dbReference type="Gene3D" id="3.90.1200.10">
    <property type="match status" value="1"/>
</dbReference>
<protein>
    <recommendedName>
        <fullName evidence="6">Choline kinase</fullName>
    </recommendedName>
</protein>
<dbReference type="GO" id="GO:0004103">
    <property type="term" value="F:choline kinase activity"/>
    <property type="evidence" value="ECO:0007669"/>
    <property type="project" value="TreeGrafter"/>
</dbReference>
<dbReference type="EMBL" id="JACEFO010002379">
    <property type="protein sequence ID" value="KAF8663179.1"/>
    <property type="molecule type" value="Genomic_DNA"/>
</dbReference>
<evidence type="ECO:0000313" key="5">
    <source>
        <dbReference type="Proteomes" id="UP000636709"/>
    </source>
</evidence>
<dbReference type="Proteomes" id="UP000636709">
    <property type="component" value="Unassembled WGS sequence"/>
</dbReference>
<feature type="transmembrane region" description="Helical" evidence="3">
    <location>
        <begin position="527"/>
        <end position="550"/>
    </location>
</feature>
<gene>
    <name evidence="4" type="ORF">HU200_055780</name>
</gene>
<comment type="caution">
    <text evidence="4">The sequence shown here is derived from an EMBL/GenBank/DDBJ whole genome shotgun (WGS) entry which is preliminary data.</text>
</comment>
<evidence type="ECO:0000313" key="4">
    <source>
        <dbReference type="EMBL" id="KAF8663179.1"/>
    </source>
</evidence>